<proteinExistence type="predicted"/>
<evidence type="ECO:0000313" key="1">
    <source>
        <dbReference type="EMBL" id="KAI4298805.1"/>
    </source>
</evidence>
<reference evidence="1 2" key="1">
    <citation type="journal article" date="2022" name="DNA Res.">
        <title>Chromosomal-level genome assembly of the orchid tree Bauhinia variegata (Leguminosae; Cercidoideae) supports the allotetraploid origin hypothesis of Bauhinia.</title>
        <authorList>
            <person name="Zhong Y."/>
            <person name="Chen Y."/>
            <person name="Zheng D."/>
            <person name="Pang J."/>
            <person name="Liu Y."/>
            <person name="Luo S."/>
            <person name="Meng S."/>
            <person name="Qian L."/>
            <person name="Wei D."/>
            <person name="Dai S."/>
            <person name="Zhou R."/>
        </authorList>
    </citation>
    <scope>NUCLEOTIDE SEQUENCE [LARGE SCALE GENOMIC DNA]</scope>
    <source>
        <strain evidence="1">BV-YZ2020</strain>
    </source>
</reference>
<accession>A0ACB9KNU2</accession>
<dbReference type="EMBL" id="CM039438">
    <property type="protein sequence ID" value="KAI4298805.1"/>
    <property type="molecule type" value="Genomic_DNA"/>
</dbReference>
<organism evidence="1 2">
    <name type="scientific">Bauhinia variegata</name>
    <name type="common">Purple orchid tree</name>
    <name type="synonym">Phanera variegata</name>
    <dbReference type="NCBI Taxonomy" id="167791"/>
    <lineage>
        <taxon>Eukaryota</taxon>
        <taxon>Viridiplantae</taxon>
        <taxon>Streptophyta</taxon>
        <taxon>Embryophyta</taxon>
        <taxon>Tracheophyta</taxon>
        <taxon>Spermatophyta</taxon>
        <taxon>Magnoliopsida</taxon>
        <taxon>eudicotyledons</taxon>
        <taxon>Gunneridae</taxon>
        <taxon>Pentapetalae</taxon>
        <taxon>rosids</taxon>
        <taxon>fabids</taxon>
        <taxon>Fabales</taxon>
        <taxon>Fabaceae</taxon>
        <taxon>Cercidoideae</taxon>
        <taxon>Cercideae</taxon>
        <taxon>Bauhiniinae</taxon>
        <taxon>Bauhinia</taxon>
    </lineage>
</organism>
<comment type="caution">
    <text evidence="1">The sequence shown here is derived from an EMBL/GenBank/DDBJ whole genome shotgun (WGS) entry which is preliminary data.</text>
</comment>
<gene>
    <name evidence="1" type="ORF">L6164_032323</name>
</gene>
<protein>
    <submittedName>
        <fullName evidence="1">Uncharacterized protein</fullName>
    </submittedName>
</protein>
<evidence type="ECO:0000313" key="2">
    <source>
        <dbReference type="Proteomes" id="UP000828941"/>
    </source>
</evidence>
<name>A0ACB9KNU2_BAUVA</name>
<keyword evidence="2" id="KW-1185">Reference proteome</keyword>
<dbReference type="Proteomes" id="UP000828941">
    <property type="component" value="Chromosome 13"/>
</dbReference>
<sequence length="124" mass="14391">MRLKRGERERPQKQRWLLHLACHVLGYLKDNTAMKYNQLGSYSNGEQDDAEVKSLKGLSLQSSAPNPSGFQMPLHYPRYGKADYENMEEWKVDLLLKEYGLSFKGTLDEKRAFATGAFLWPDQY</sequence>